<evidence type="ECO:0000313" key="4">
    <source>
        <dbReference type="EMBL" id="RRB02576.1"/>
    </source>
</evidence>
<comment type="caution">
    <text evidence="4">The sequence shown here is derived from an EMBL/GenBank/DDBJ whole genome shotgun (WGS) entry which is preliminary data.</text>
</comment>
<dbReference type="InterPro" id="IPR011250">
    <property type="entry name" value="OMP/PagP_B-barrel"/>
</dbReference>
<dbReference type="AlphaFoldDB" id="A0A3P1BP26"/>
<dbReference type="InterPro" id="IPR027385">
    <property type="entry name" value="Beta-barrel_OMP"/>
</dbReference>
<evidence type="ECO:0000256" key="1">
    <source>
        <dbReference type="ARBA" id="ARBA00022729"/>
    </source>
</evidence>
<gene>
    <name evidence="4" type="ORF">EHT25_19185</name>
</gene>
<accession>A0A3P1BP26</accession>
<feature type="domain" description="Outer membrane protein beta-barrel" evidence="3">
    <location>
        <begin position="8"/>
        <end position="175"/>
    </location>
</feature>
<evidence type="ECO:0000313" key="5">
    <source>
        <dbReference type="Proteomes" id="UP000271925"/>
    </source>
</evidence>
<proteinExistence type="predicted"/>
<evidence type="ECO:0000256" key="2">
    <source>
        <dbReference type="SAM" id="SignalP"/>
    </source>
</evidence>
<dbReference type="Proteomes" id="UP000271925">
    <property type="component" value="Unassembled WGS sequence"/>
</dbReference>
<dbReference type="Gene3D" id="2.40.160.20">
    <property type="match status" value="1"/>
</dbReference>
<reference evidence="4 5" key="1">
    <citation type="submission" date="2018-11" db="EMBL/GenBank/DDBJ databases">
        <authorList>
            <person name="Zhou Z."/>
            <person name="Wang G."/>
        </authorList>
    </citation>
    <scope>NUCLEOTIDE SEQUENCE [LARGE SCALE GENOMIC DNA]</scope>
    <source>
        <strain evidence="4 5">KCTC52004</strain>
    </source>
</reference>
<protein>
    <submittedName>
        <fullName evidence="4">DUF3575 domain-containing protein</fullName>
    </submittedName>
</protein>
<sequence>MKKAGIALVLLVTILSAAQAQTEKGRWQVGTQVGNFTYQKFDGANNHFFSISLTPSAGYFIAKNLVAGVTLPYSFNNTPTASRNTSRSIGIGPTLRYYVGNSRLKPFAGISFTYEKTVRKYESLANLVDLNLKGYSTNLAPTVGMAYFINRNVLLSAEVGYHFQHTENDNLIQTSTGNYSTATFSNKFRTVSFEIGFALLLGK</sequence>
<dbReference type="RefSeq" id="WP_124876739.1">
    <property type="nucleotide sequence ID" value="NZ_RQJO01000009.1"/>
</dbReference>
<keyword evidence="5" id="KW-1185">Reference proteome</keyword>
<dbReference type="EMBL" id="RQJO01000009">
    <property type="protein sequence ID" value="RRB02576.1"/>
    <property type="molecule type" value="Genomic_DNA"/>
</dbReference>
<feature type="chain" id="PRO_5018072249" evidence="2">
    <location>
        <begin position="21"/>
        <end position="203"/>
    </location>
</feature>
<name>A0A3P1BP26_9BACT</name>
<organism evidence="4 5">
    <name type="scientific">Larkinella rosea</name>
    <dbReference type="NCBI Taxonomy" id="2025312"/>
    <lineage>
        <taxon>Bacteria</taxon>
        <taxon>Pseudomonadati</taxon>
        <taxon>Bacteroidota</taxon>
        <taxon>Cytophagia</taxon>
        <taxon>Cytophagales</taxon>
        <taxon>Spirosomataceae</taxon>
        <taxon>Larkinella</taxon>
    </lineage>
</organism>
<dbReference type="OrthoDB" id="945117at2"/>
<keyword evidence="1 2" id="KW-0732">Signal</keyword>
<evidence type="ECO:0000259" key="3">
    <source>
        <dbReference type="Pfam" id="PF13505"/>
    </source>
</evidence>
<dbReference type="SUPFAM" id="SSF56925">
    <property type="entry name" value="OMPA-like"/>
    <property type="match status" value="1"/>
</dbReference>
<dbReference type="Pfam" id="PF13505">
    <property type="entry name" value="OMP_b-brl"/>
    <property type="match status" value="1"/>
</dbReference>
<feature type="signal peptide" evidence="2">
    <location>
        <begin position="1"/>
        <end position="20"/>
    </location>
</feature>